<dbReference type="NCBIfam" id="TIGR01313">
    <property type="entry name" value="therm_gnt_kin"/>
    <property type="match status" value="1"/>
</dbReference>
<protein>
    <recommendedName>
        <fullName evidence="3 10">Gluconokinase</fullName>
        <ecNumber evidence="3 10">2.7.1.12</ecNumber>
    </recommendedName>
</protein>
<keyword evidence="4 10" id="KW-0808">Transferase</keyword>
<dbReference type="InterPro" id="IPR027417">
    <property type="entry name" value="P-loop_NTPase"/>
</dbReference>
<evidence type="ECO:0000256" key="7">
    <source>
        <dbReference type="ARBA" id="ARBA00022840"/>
    </source>
</evidence>
<comment type="catalytic activity">
    <reaction evidence="9 10">
        <text>D-gluconate + ATP = 6-phospho-D-gluconate + ADP + H(+)</text>
        <dbReference type="Rhea" id="RHEA:19433"/>
        <dbReference type="ChEBI" id="CHEBI:15378"/>
        <dbReference type="ChEBI" id="CHEBI:18391"/>
        <dbReference type="ChEBI" id="CHEBI:30616"/>
        <dbReference type="ChEBI" id="CHEBI:58759"/>
        <dbReference type="ChEBI" id="CHEBI:456216"/>
        <dbReference type="EC" id="2.7.1.12"/>
    </reaction>
</comment>
<comment type="similarity">
    <text evidence="2 10">Belongs to the gluconokinase GntK/GntV family.</text>
</comment>
<evidence type="ECO:0000256" key="4">
    <source>
        <dbReference type="ARBA" id="ARBA00022679"/>
    </source>
</evidence>
<dbReference type="Proteomes" id="UP000550787">
    <property type="component" value="Unassembled WGS sequence"/>
</dbReference>
<evidence type="ECO:0000313" key="11">
    <source>
        <dbReference type="EMBL" id="MBB2156984.1"/>
    </source>
</evidence>
<dbReference type="PANTHER" id="PTHR43442">
    <property type="entry name" value="GLUCONOKINASE-RELATED"/>
    <property type="match status" value="1"/>
</dbReference>
<evidence type="ECO:0000256" key="10">
    <source>
        <dbReference type="RuleBase" id="RU363066"/>
    </source>
</evidence>
<evidence type="ECO:0000256" key="6">
    <source>
        <dbReference type="ARBA" id="ARBA00022777"/>
    </source>
</evidence>
<evidence type="ECO:0000256" key="1">
    <source>
        <dbReference type="ARBA" id="ARBA00004761"/>
    </source>
</evidence>
<name>A0A7W4I660_GLUDI</name>
<evidence type="ECO:0000256" key="8">
    <source>
        <dbReference type="ARBA" id="ARBA00023064"/>
    </source>
</evidence>
<keyword evidence="8" id="KW-0311">Gluconate utilization</keyword>
<sequence>MNAPLPEAAGIRPQILVIMGVSGCGKTTVAEGLHNILGWPYQEGDLLHPRANVEKMAAGIPLTDEDRWPWLAQCRAWIEARIRDGGGGILTCSALKRAYRDVLRQGDTDRGTDRDADPVVFVYLKVPESILKARLARRTGHYMPPSLLPSQLATLEEPTADEHALVIESENAPAEVIAKTIGQLKYRIKR</sequence>
<keyword evidence="5 10" id="KW-0547">Nucleotide-binding</keyword>
<dbReference type="EMBL" id="JABEQG010000021">
    <property type="protein sequence ID" value="MBB2156984.1"/>
    <property type="molecule type" value="Genomic_DNA"/>
</dbReference>
<gene>
    <name evidence="11" type="ORF">HLH33_11790</name>
</gene>
<dbReference type="GO" id="GO:0005524">
    <property type="term" value="F:ATP binding"/>
    <property type="evidence" value="ECO:0007669"/>
    <property type="project" value="UniProtKB-KW"/>
</dbReference>
<dbReference type="PANTHER" id="PTHR43442:SF3">
    <property type="entry name" value="GLUCONOKINASE-RELATED"/>
    <property type="match status" value="1"/>
</dbReference>
<evidence type="ECO:0000313" key="12">
    <source>
        <dbReference type="Proteomes" id="UP000550787"/>
    </source>
</evidence>
<organism evidence="11 12">
    <name type="scientific">Gluconacetobacter diazotrophicus</name>
    <name type="common">Acetobacter diazotrophicus</name>
    <dbReference type="NCBI Taxonomy" id="33996"/>
    <lineage>
        <taxon>Bacteria</taxon>
        <taxon>Pseudomonadati</taxon>
        <taxon>Pseudomonadota</taxon>
        <taxon>Alphaproteobacteria</taxon>
        <taxon>Acetobacterales</taxon>
        <taxon>Acetobacteraceae</taxon>
        <taxon>Gluconacetobacter</taxon>
    </lineage>
</organism>
<keyword evidence="7 10" id="KW-0067">ATP-binding</keyword>
<accession>A0A7W4I660</accession>
<dbReference type="GO" id="GO:0046316">
    <property type="term" value="F:gluconokinase activity"/>
    <property type="evidence" value="ECO:0007669"/>
    <property type="project" value="UniProtKB-EC"/>
</dbReference>
<dbReference type="FunFam" id="3.40.50.300:FF:000522">
    <property type="entry name" value="Gluconokinase"/>
    <property type="match status" value="1"/>
</dbReference>
<evidence type="ECO:0000256" key="5">
    <source>
        <dbReference type="ARBA" id="ARBA00022741"/>
    </source>
</evidence>
<dbReference type="EC" id="2.7.1.12" evidence="3 10"/>
<evidence type="ECO:0000256" key="2">
    <source>
        <dbReference type="ARBA" id="ARBA00008420"/>
    </source>
</evidence>
<dbReference type="CDD" id="cd02021">
    <property type="entry name" value="GntK"/>
    <property type="match status" value="1"/>
</dbReference>
<dbReference type="SUPFAM" id="SSF52540">
    <property type="entry name" value="P-loop containing nucleoside triphosphate hydrolases"/>
    <property type="match status" value="1"/>
</dbReference>
<dbReference type="GO" id="GO:0005737">
    <property type="term" value="C:cytoplasm"/>
    <property type="evidence" value="ECO:0007669"/>
    <property type="project" value="TreeGrafter"/>
</dbReference>
<reference evidence="11 12" key="1">
    <citation type="submission" date="2020-04" db="EMBL/GenBank/DDBJ databases">
        <title>Description of novel Gluconacetobacter.</title>
        <authorList>
            <person name="Sombolestani A."/>
        </authorList>
    </citation>
    <scope>NUCLEOTIDE SEQUENCE [LARGE SCALE GENOMIC DNA]</scope>
    <source>
        <strain evidence="11 12">LMG 7603</strain>
    </source>
</reference>
<dbReference type="GO" id="GO:0019521">
    <property type="term" value="P:D-gluconate metabolic process"/>
    <property type="evidence" value="ECO:0007669"/>
    <property type="project" value="UniProtKB-KW"/>
</dbReference>
<evidence type="ECO:0000256" key="3">
    <source>
        <dbReference type="ARBA" id="ARBA00012054"/>
    </source>
</evidence>
<dbReference type="AlphaFoldDB" id="A0A7W4I660"/>
<dbReference type="Gene3D" id="3.40.50.300">
    <property type="entry name" value="P-loop containing nucleotide triphosphate hydrolases"/>
    <property type="match status" value="1"/>
</dbReference>
<evidence type="ECO:0000256" key="9">
    <source>
        <dbReference type="ARBA" id="ARBA00048090"/>
    </source>
</evidence>
<dbReference type="Pfam" id="PF13671">
    <property type="entry name" value="AAA_33"/>
    <property type="match status" value="1"/>
</dbReference>
<dbReference type="RefSeq" id="WP_183115991.1">
    <property type="nucleotide sequence ID" value="NZ_JABEQG010000021.1"/>
</dbReference>
<comment type="caution">
    <text evidence="11">The sequence shown here is derived from an EMBL/GenBank/DDBJ whole genome shotgun (WGS) entry which is preliminary data.</text>
</comment>
<comment type="pathway">
    <text evidence="1">Carbohydrate acid metabolism.</text>
</comment>
<dbReference type="InterPro" id="IPR006001">
    <property type="entry name" value="Therm_gnt_kin"/>
</dbReference>
<proteinExistence type="inferred from homology"/>
<keyword evidence="6 10" id="KW-0418">Kinase</keyword>